<organism evidence="2 3">
    <name type="scientific">Hibiscus sabdariffa</name>
    <name type="common">roselle</name>
    <dbReference type="NCBI Taxonomy" id="183260"/>
    <lineage>
        <taxon>Eukaryota</taxon>
        <taxon>Viridiplantae</taxon>
        <taxon>Streptophyta</taxon>
        <taxon>Embryophyta</taxon>
        <taxon>Tracheophyta</taxon>
        <taxon>Spermatophyta</taxon>
        <taxon>Magnoliopsida</taxon>
        <taxon>eudicotyledons</taxon>
        <taxon>Gunneridae</taxon>
        <taxon>Pentapetalae</taxon>
        <taxon>rosids</taxon>
        <taxon>malvids</taxon>
        <taxon>Malvales</taxon>
        <taxon>Malvaceae</taxon>
        <taxon>Malvoideae</taxon>
        <taxon>Hibiscus</taxon>
    </lineage>
</organism>
<feature type="region of interest" description="Disordered" evidence="1">
    <location>
        <begin position="48"/>
        <end position="73"/>
    </location>
</feature>
<gene>
    <name evidence="2" type="ORF">V6N11_068090</name>
</gene>
<evidence type="ECO:0000256" key="1">
    <source>
        <dbReference type="SAM" id="MobiDB-lite"/>
    </source>
</evidence>
<evidence type="ECO:0000313" key="3">
    <source>
        <dbReference type="Proteomes" id="UP001396334"/>
    </source>
</evidence>
<feature type="region of interest" description="Disordered" evidence="1">
    <location>
        <begin position="129"/>
        <end position="152"/>
    </location>
</feature>
<name>A0ABR2STM2_9ROSI</name>
<proteinExistence type="predicted"/>
<protein>
    <submittedName>
        <fullName evidence="2">Uncharacterized protein</fullName>
    </submittedName>
</protein>
<feature type="compositionally biased region" description="Polar residues" evidence="1">
    <location>
        <begin position="48"/>
        <end position="71"/>
    </location>
</feature>
<dbReference type="Proteomes" id="UP001396334">
    <property type="component" value="Unassembled WGS sequence"/>
</dbReference>
<keyword evidence="3" id="KW-1185">Reference proteome</keyword>
<evidence type="ECO:0000313" key="2">
    <source>
        <dbReference type="EMBL" id="KAK9028283.1"/>
    </source>
</evidence>
<reference evidence="2 3" key="1">
    <citation type="journal article" date="2024" name="G3 (Bethesda)">
        <title>Genome assembly of Hibiscus sabdariffa L. provides insights into metabolisms of medicinal natural products.</title>
        <authorList>
            <person name="Kim T."/>
        </authorList>
    </citation>
    <scope>NUCLEOTIDE SEQUENCE [LARGE SCALE GENOMIC DNA]</scope>
    <source>
        <strain evidence="2">TK-2024</strain>
        <tissue evidence="2">Old leaves</tissue>
    </source>
</reference>
<sequence>MRSLEKLDVTHNGFTSVIPTIVCQLSSGPNGYDANAGPNVRDVRASDTDNGPFNASVGENNYETNGDSSGSDWLDGESFLFDDEDEEIISIKNKNKVMKRKIKSKTILAEDLEHAIFNDVLGEDDLGSTNDLREDLEGDSSIEYLESSYAGS</sequence>
<comment type="caution">
    <text evidence="2">The sequence shown here is derived from an EMBL/GenBank/DDBJ whole genome shotgun (WGS) entry which is preliminary data.</text>
</comment>
<dbReference type="EMBL" id="JBBPBN010000012">
    <property type="protein sequence ID" value="KAK9028283.1"/>
    <property type="molecule type" value="Genomic_DNA"/>
</dbReference>
<accession>A0ABR2STM2</accession>